<sequence>MSFLKNKSCTKKSLVLLILSIFLVFITCIFASPILFDSFKYQPHLFIVAISVCWVINGGSIVFALGIADRYLKRTLITLNFVFGYVFLSTIFHFSLNF</sequence>
<organism evidence="2 3">
    <name type="scientific">Enterococcus mundtii</name>
    <dbReference type="NCBI Taxonomy" id="53346"/>
    <lineage>
        <taxon>Bacteria</taxon>
        <taxon>Bacillati</taxon>
        <taxon>Bacillota</taxon>
        <taxon>Bacilli</taxon>
        <taxon>Lactobacillales</taxon>
        <taxon>Enterococcaceae</taxon>
        <taxon>Enterococcus</taxon>
    </lineage>
</organism>
<evidence type="ECO:0000313" key="3">
    <source>
        <dbReference type="Proteomes" id="UP000195024"/>
    </source>
</evidence>
<keyword evidence="1" id="KW-1133">Transmembrane helix</keyword>
<dbReference type="AlphaFoldDB" id="A0A242KWX8"/>
<keyword evidence="1" id="KW-0472">Membrane</keyword>
<evidence type="ECO:0000256" key="1">
    <source>
        <dbReference type="SAM" id="Phobius"/>
    </source>
</evidence>
<evidence type="ECO:0000313" key="2">
    <source>
        <dbReference type="EMBL" id="OTP26455.1"/>
    </source>
</evidence>
<reference evidence="2 3" key="1">
    <citation type="submission" date="2017-05" db="EMBL/GenBank/DDBJ databases">
        <title>The Genome Sequence of Enterococcus mundtii 6B1_DIV0119.</title>
        <authorList>
            <consortium name="The Broad Institute Genomics Platform"/>
            <consortium name="The Broad Institute Genomic Center for Infectious Diseases"/>
            <person name="Earl A."/>
            <person name="Manson A."/>
            <person name="Schwartman J."/>
            <person name="Gilmore M."/>
            <person name="Abouelleil A."/>
            <person name="Cao P."/>
            <person name="Chapman S."/>
            <person name="Cusick C."/>
            <person name="Shea T."/>
            <person name="Young S."/>
            <person name="Neafsey D."/>
            <person name="Nusbaum C."/>
            <person name="Birren B."/>
        </authorList>
    </citation>
    <scope>NUCLEOTIDE SEQUENCE [LARGE SCALE GENOMIC DNA]</scope>
    <source>
        <strain evidence="2 3">6B1_DIV0119</strain>
    </source>
</reference>
<accession>A0A242KWX8</accession>
<feature type="transmembrane region" description="Helical" evidence="1">
    <location>
        <begin position="41"/>
        <end position="65"/>
    </location>
</feature>
<gene>
    <name evidence="2" type="ORF">A5802_000166</name>
</gene>
<feature type="transmembrane region" description="Helical" evidence="1">
    <location>
        <begin position="77"/>
        <end position="96"/>
    </location>
</feature>
<dbReference type="Proteomes" id="UP000195024">
    <property type="component" value="Unassembled WGS sequence"/>
</dbReference>
<dbReference type="EMBL" id="NGMS01000001">
    <property type="protein sequence ID" value="OTP26455.1"/>
    <property type="molecule type" value="Genomic_DNA"/>
</dbReference>
<proteinExistence type="predicted"/>
<name>A0A242KWX8_ENTMU</name>
<protein>
    <submittedName>
        <fullName evidence="2">Uncharacterized protein</fullName>
    </submittedName>
</protein>
<keyword evidence="1" id="KW-0812">Transmembrane</keyword>
<comment type="caution">
    <text evidence="2">The sequence shown here is derived from an EMBL/GenBank/DDBJ whole genome shotgun (WGS) entry which is preliminary data.</text>
</comment>